<protein>
    <recommendedName>
        <fullName evidence="1">NodB homology domain-containing protein</fullName>
    </recommendedName>
</protein>
<dbReference type="AlphaFoldDB" id="A0A931H2S6"/>
<dbReference type="Gene3D" id="3.40.50.880">
    <property type="match status" value="1"/>
</dbReference>
<feature type="domain" description="NodB homology" evidence="1">
    <location>
        <begin position="291"/>
        <end position="443"/>
    </location>
</feature>
<dbReference type="Proteomes" id="UP000651050">
    <property type="component" value="Unassembled WGS sequence"/>
</dbReference>
<dbReference type="EMBL" id="JADWYS010000001">
    <property type="protein sequence ID" value="MBG9387516.1"/>
    <property type="molecule type" value="Genomic_DNA"/>
</dbReference>
<accession>A0A931H2S6</accession>
<dbReference type="GO" id="GO:0016810">
    <property type="term" value="F:hydrolase activity, acting on carbon-nitrogen (but not peptide) bonds"/>
    <property type="evidence" value="ECO:0007669"/>
    <property type="project" value="InterPro"/>
</dbReference>
<gene>
    <name evidence="2" type="ORF">I5803_05775</name>
</gene>
<sequence>MPKLLHSRAVWLALLAAALVAAVLLLRHALDPVLRIPGLSGPPGASARITPVSARPQDFAVGGSSRLAIYLTDPASSWLGLAFGLKSIGVPFIVTSDAQEAVRHRMILAYPTISGARVDTAASLALRQHVTSGGTLVGFEVLGAGLNDLFGLAGVDAVQGRKKLAWDPGAAALWGFTAPQEQDIPLVGAGATQGSPGYAMRVSTATVMARFEDGQAALTSHHAGSGRAYAMGLDVGAFIASTQQGRRQGREYINAYEPGVDLLLRWMRQLYREAEPLAVTLGTVPQDKSLSVVLTHDVDYNQSIRNGLAYAKAEAAQQVRATYFIQTKYVRDWVDQAFFGADGIAGVRALQGEGAEIASHSVSHSPVFSKFPMGTGSEQYPTYAPFVRSREQTEGGTLLAELRVSRFLLQHAAPGSAVEAFRPGYLEYPFSLPEALQATSYRYSSSVASGIVLSHLPFQLSHHRDGQAPVPVWEFPITLEDERVRPMDTALLPRALEIAQRLSAYGGMCVLLIHPNVMDDKLRFQHSFVARMKEAGAWIGPLGEFARWWEARDGIQADVQVADGTPRVLVRSPAAIKSLPLHLPKGWRVAASSPVATTPTARGVWLDLPVGETALPLEAATP</sequence>
<dbReference type="Gene3D" id="3.20.20.370">
    <property type="entry name" value="Glycoside hydrolase/deacetylase"/>
    <property type="match status" value="1"/>
</dbReference>
<dbReference type="RefSeq" id="WP_196985434.1">
    <property type="nucleotide sequence ID" value="NZ_JADWYS010000001.1"/>
</dbReference>
<keyword evidence="3" id="KW-1185">Reference proteome</keyword>
<dbReference type="InterPro" id="IPR002509">
    <property type="entry name" value="NODB_dom"/>
</dbReference>
<reference evidence="2" key="1">
    <citation type="submission" date="2020-11" db="EMBL/GenBank/DDBJ databases">
        <title>Bacterial whole genome sequence for Caenimonas sp. DR4.4.</title>
        <authorList>
            <person name="Le V."/>
            <person name="Ko S.-R."/>
            <person name="Ahn C.-Y."/>
            <person name="Oh H.-M."/>
        </authorList>
    </citation>
    <scope>NUCLEOTIDE SEQUENCE</scope>
    <source>
        <strain evidence="2">DR4.4</strain>
    </source>
</reference>
<organism evidence="2 3">
    <name type="scientific">Caenimonas aquaedulcis</name>
    <dbReference type="NCBI Taxonomy" id="2793270"/>
    <lineage>
        <taxon>Bacteria</taxon>
        <taxon>Pseudomonadati</taxon>
        <taxon>Pseudomonadota</taxon>
        <taxon>Betaproteobacteria</taxon>
        <taxon>Burkholderiales</taxon>
        <taxon>Comamonadaceae</taxon>
        <taxon>Caenimonas</taxon>
    </lineage>
</organism>
<name>A0A931H2S6_9BURK</name>
<proteinExistence type="predicted"/>
<evidence type="ECO:0000313" key="3">
    <source>
        <dbReference type="Proteomes" id="UP000651050"/>
    </source>
</evidence>
<dbReference type="GO" id="GO:0005975">
    <property type="term" value="P:carbohydrate metabolic process"/>
    <property type="evidence" value="ECO:0007669"/>
    <property type="project" value="InterPro"/>
</dbReference>
<evidence type="ECO:0000313" key="2">
    <source>
        <dbReference type="EMBL" id="MBG9387516.1"/>
    </source>
</evidence>
<dbReference type="SUPFAM" id="SSF88713">
    <property type="entry name" value="Glycoside hydrolase/deacetylase"/>
    <property type="match status" value="1"/>
</dbReference>
<dbReference type="InterPro" id="IPR029062">
    <property type="entry name" value="Class_I_gatase-like"/>
</dbReference>
<dbReference type="InterPro" id="IPR011330">
    <property type="entry name" value="Glyco_hydro/deAcase_b/a-brl"/>
</dbReference>
<evidence type="ECO:0000259" key="1">
    <source>
        <dbReference type="Pfam" id="PF01522"/>
    </source>
</evidence>
<comment type="caution">
    <text evidence="2">The sequence shown here is derived from an EMBL/GenBank/DDBJ whole genome shotgun (WGS) entry which is preliminary data.</text>
</comment>
<dbReference type="Pfam" id="PF01522">
    <property type="entry name" value="Polysacc_deac_1"/>
    <property type="match status" value="1"/>
</dbReference>